<sequence>MIHKKVRRIRTYGRPGPNLLGWVVGLAPLVASIPETDALLYPAPNPVSPTPRLVVPLPIAGNPWSGRP</sequence>
<organism evidence="1 2">
    <name type="scientific">Solanum tuberosum</name>
    <name type="common">Potato</name>
    <dbReference type="NCBI Taxonomy" id="4113"/>
    <lineage>
        <taxon>Eukaryota</taxon>
        <taxon>Viridiplantae</taxon>
        <taxon>Streptophyta</taxon>
        <taxon>Embryophyta</taxon>
        <taxon>Tracheophyta</taxon>
        <taxon>Spermatophyta</taxon>
        <taxon>Magnoliopsida</taxon>
        <taxon>eudicotyledons</taxon>
        <taxon>Gunneridae</taxon>
        <taxon>Pentapetalae</taxon>
        <taxon>asterids</taxon>
        <taxon>lamiids</taxon>
        <taxon>Solanales</taxon>
        <taxon>Solanaceae</taxon>
        <taxon>Solanoideae</taxon>
        <taxon>Solaneae</taxon>
        <taxon>Solanum</taxon>
    </lineage>
</organism>
<evidence type="ECO:0000313" key="2">
    <source>
        <dbReference type="Proteomes" id="UP000826656"/>
    </source>
</evidence>
<evidence type="ECO:0000313" key="1">
    <source>
        <dbReference type="EMBL" id="KAH0781515.1"/>
    </source>
</evidence>
<protein>
    <submittedName>
        <fullName evidence="1">Uncharacterized protein</fullName>
    </submittedName>
</protein>
<name>A0ABQ7WNH4_SOLTU</name>
<keyword evidence="2" id="KW-1185">Reference proteome</keyword>
<proteinExistence type="predicted"/>
<accession>A0ABQ7WNH4</accession>
<comment type="caution">
    <text evidence="1">The sequence shown here is derived from an EMBL/GenBank/DDBJ whole genome shotgun (WGS) entry which is preliminary data.</text>
</comment>
<dbReference type="Proteomes" id="UP000826656">
    <property type="component" value="Unassembled WGS sequence"/>
</dbReference>
<gene>
    <name evidence="1" type="ORF">KY290_001113</name>
</gene>
<dbReference type="EMBL" id="JAIVGD010000001">
    <property type="protein sequence ID" value="KAH0781515.1"/>
    <property type="molecule type" value="Genomic_DNA"/>
</dbReference>
<reference evidence="1 2" key="1">
    <citation type="journal article" date="2021" name="bioRxiv">
        <title>Chromosome-scale and haplotype-resolved genome assembly of a tetraploid potato cultivar.</title>
        <authorList>
            <person name="Sun H."/>
            <person name="Jiao W.-B."/>
            <person name="Krause K."/>
            <person name="Campoy J.A."/>
            <person name="Goel M."/>
            <person name="Folz-Donahue K."/>
            <person name="Kukat C."/>
            <person name="Huettel B."/>
            <person name="Schneeberger K."/>
        </authorList>
    </citation>
    <scope>NUCLEOTIDE SEQUENCE [LARGE SCALE GENOMIC DNA]</scope>
    <source>
        <strain evidence="1">SolTubOtavaFocal</strain>
        <tissue evidence="1">Leaves</tissue>
    </source>
</reference>